<evidence type="ECO:0000313" key="1">
    <source>
        <dbReference type="EMBL" id="KAI5684028.1"/>
    </source>
</evidence>
<dbReference type="Proteomes" id="UP001060085">
    <property type="component" value="Linkage Group LG01"/>
</dbReference>
<keyword evidence="2" id="KW-1185">Reference proteome</keyword>
<accession>A0ACC0CGZ0</accession>
<sequence>MLGAQLNSCTVTGIGAVTDQSICCSPFSSSHCYSSRKQVSIRFLDSWKRHWVGKSRVGLRSVRLISCKFSFRRFSREWDHNGGGSNREDDDEDYVEATILMSETIGHYRMLMHGSQEETKGRSPLQLGPFSVQPNDPRSQVNSVGPGFSRHFKSPAIFLHISCDGDFVLPITVEGHAVEKLIDSFHEDDRGDCPNQFQLSRNLMDQLGYEVKMVKITERVVNTYFAKVFLHKAGEMSTMYVDARPSDAINIAKRCKAPIYVNKQIVLADATKILHGMKKKKSVYDVTLDSAADGPDLLTEELILVRNMNLAAQEERYSDAAMWRDKLMKLRESK</sequence>
<gene>
    <name evidence="1" type="ORF">M9H77_05256</name>
</gene>
<proteinExistence type="predicted"/>
<dbReference type="EMBL" id="CM044701">
    <property type="protein sequence ID" value="KAI5684028.1"/>
    <property type="molecule type" value="Genomic_DNA"/>
</dbReference>
<comment type="caution">
    <text evidence="1">The sequence shown here is derived from an EMBL/GenBank/DDBJ whole genome shotgun (WGS) entry which is preliminary data.</text>
</comment>
<protein>
    <submittedName>
        <fullName evidence="1">Uncharacterized protein</fullName>
    </submittedName>
</protein>
<reference evidence="2" key="1">
    <citation type="journal article" date="2023" name="Nat. Plants">
        <title>Single-cell RNA sequencing provides a high-resolution roadmap for understanding the multicellular compartmentation of specialized metabolism.</title>
        <authorList>
            <person name="Sun S."/>
            <person name="Shen X."/>
            <person name="Li Y."/>
            <person name="Li Y."/>
            <person name="Wang S."/>
            <person name="Li R."/>
            <person name="Zhang H."/>
            <person name="Shen G."/>
            <person name="Guo B."/>
            <person name="Wei J."/>
            <person name="Xu J."/>
            <person name="St-Pierre B."/>
            <person name="Chen S."/>
            <person name="Sun C."/>
        </authorList>
    </citation>
    <scope>NUCLEOTIDE SEQUENCE [LARGE SCALE GENOMIC DNA]</scope>
</reference>
<organism evidence="1 2">
    <name type="scientific">Catharanthus roseus</name>
    <name type="common">Madagascar periwinkle</name>
    <name type="synonym">Vinca rosea</name>
    <dbReference type="NCBI Taxonomy" id="4058"/>
    <lineage>
        <taxon>Eukaryota</taxon>
        <taxon>Viridiplantae</taxon>
        <taxon>Streptophyta</taxon>
        <taxon>Embryophyta</taxon>
        <taxon>Tracheophyta</taxon>
        <taxon>Spermatophyta</taxon>
        <taxon>Magnoliopsida</taxon>
        <taxon>eudicotyledons</taxon>
        <taxon>Gunneridae</taxon>
        <taxon>Pentapetalae</taxon>
        <taxon>asterids</taxon>
        <taxon>lamiids</taxon>
        <taxon>Gentianales</taxon>
        <taxon>Apocynaceae</taxon>
        <taxon>Rauvolfioideae</taxon>
        <taxon>Vinceae</taxon>
        <taxon>Catharanthinae</taxon>
        <taxon>Catharanthus</taxon>
    </lineage>
</organism>
<evidence type="ECO:0000313" key="2">
    <source>
        <dbReference type="Proteomes" id="UP001060085"/>
    </source>
</evidence>
<name>A0ACC0CGZ0_CATRO</name>